<dbReference type="GeneID" id="8437870"/>
<keyword evidence="2" id="KW-1185">Reference proteome</keyword>
<evidence type="ECO:0000313" key="1">
    <source>
        <dbReference type="EMBL" id="EEP82751.1"/>
    </source>
</evidence>
<dbReference type="Proteomes" id="UP000002058">
    <property type="component" value="Unassembled WGS sequence"/>
</dbReference>
<protein>
    <recommendedName>
        <fullName evidence="3">Protein kinase domain-containing protein</fullName>
    </recommendedName>
</protein>
<dbReference type="VEuPathDB" id="FungiDB:UREG_07616"/>
<dbReference type="HOGENOM" id="CLU_2544303_0_0_1"/>
<sequence>MPVPEGYILFIVMEKVPGESLVDFWYRPPEDREKIRRAFRRSIEELYSHGGMQRDEGLRNLHYDAKSDKWYVIPMCCGPNDGR</sequence>
<gene>
    <name evidence="1" type="ORF">UREG_07616</name>
</gene>
<dbReference type="InterPro" id="IPR011009">
    <property type="entry name" value="Kinase-like_dom_sf"/>
</dbReference>
<dbReference type="SUPFAM" id="SSF56112">
    <property type="entry name" value="Protein kinase-like (PK-like)"/>
    <property type="match status" value="1"/>
</dbReference>
<name>C4JZL5_UNCRE</name>
<dbReference type="KEGG" id="ure:UREG_07616"/>
<dbReference type="AlphaFoldDB" id="C4JZL5"/>
<proteinExistence type="predicted"/>
<accession>C4JZL5</accession>
<dbReference type="OMA" id="RCYIIDY"/>
<dbReference type="InParanoid" id="C4JZL5"/>
<reference evidence="2" key="1">
    <citation type="journal article" date="2009" name="Genome Res.">
        <title>Comparative genomic analyses of the human fungal pathogens Coccidioides and their relatives.</title>
        <authorList>
            <person name="Sharpton T.J."/>
            <person name="Stajich J.E."/>
            <person name="Rounsley S.D."/>
            <person name="Gardner M.J."/>
            <person name="Wortman J.R."/>
            <person name="Jordar V.S."/>
            <person name="Maiti R."/>
            <person name="Kodira C.D."/>
            <person name="Neafsey D.E."/>
            <person name="Zeng Q."/>
            <person name="Hung C.-Y."/>
            <person name="McMahan C."/>
            <person name="Muszewska A."/>
            <person name="Grynberg M."/>
            <person name="Mandel M.A."/>
            <person name="Kellner E.M."/>
            <person name="Barker B.M."/>
            <person name="Galgiani J.N."/>
            <person name="Orbach M.J."/>
            <person name="Kirkland T.N."/>
            <person name="Cole G.T."/>
            <person name="Henn M.R."/>
            <person name="Birren B.W."/>
            <person name="Taylor J.W."/>
        </authorList>
    </citation>
    <scope>NUCLEOTIDE SEQUENCE [LARGE SCALE GENOMIC DNA]</scope>
    <source>
        <strain evidence="2">UAMH 1704</strain>
    </source>
</reference>
<organism evidence="1 2">
    <name type="scientific">Uncinocarpus reesii (strain UAMH 1704)</name>
    <dbReference type="NCBI Taxonomy" id="336963"/>
    <lineage>
        <taxon>Eukaryota</taxon>
        <taxon>Fungi</taxon>
        <taxon>Dikarya</taxon>
        <taxon>Ascomycota</taxon>
        <taxon>Pezizomycotina</taxon>
        <taxon>Eurotiomycetes</taxon>
        <taxon>Eurotiomycetidae</taxon>
        <taxon>Onygenales</taxon>
        <taxon>Onygenaceae</taxon>
        <taxon>Uncinocarpus</taxon>
    </lineage>
</organism>
<evidence type="ECO:0008006" key="3">
    <source>
        <dbReference type="Google" id="ProtNLM"/>
    </source>
</evidence>
<dbReference type="RefSeq" id="XP_002582843.1">
    <property type="nucleotide sequence ID" value="XM_002582797.1"/>
</dbReference>
<dbReference type="EMBL" id="CH476619">
    <property type="protein sequence ID" value="EEP82751.1"/>
    <property type="molecule type" value="Genomic_DNA"/>
</dbReference>
<evidence type="ECO:0000313" key="2">
    <source>
        <dbReference type="Proteomes" id="UP000002058"/>
    </source>
</evidence>
<dbReference type="STRING" id="336963.C4JZL5"/>
<dbReference type="OrthoDB" id="5401170at2759"/>